<dbReference type="Proteomes" id="UP000732399">
    <property type="component" value="Unassembled WGS sequence"/>
</dbReference>
<dbReference type="InterPro" id="IPR029044">
    <property type="entry name" value="Nucleotide-diphossugar_trans"/>
</dbReference>
<dbReference type="InterPro" id="IPR050256">
    <property type="entry name" value="Glycosyltransferase_2"/>
</dbReference>
<evidence type="ECO:0000256" key="1">
    <source>
        <dbReference type="SAM" id="Phobius"/>
    </source>
</evidence>
<dbReference type="CDD" id="cd06438">
    <property type="entry name" value="EpsO_like"/>
    <property type="match status" value="1"/>
</dbReference>
<evidence type="ECO:0000313" key="2">
    <source>
        <dbReference type="EMBL" id="NJR77954.1"/>
    </source>
</evidence>
<keyword evidence="1" id="KW-0472">Membrane</keyword>
<protein>
    <submittedName>
        <fullName evidence="2">Glycosyltransferase</fullName>
    </submittedName>
</protein>
<feature type="transmembrane region" description="Helical" evidence="1">
    <location>
        <begin position="324"/>
        <end position="344"/>
    </location>
</feature>
<dbReference type="Gene3D" id="3.90.550.10">
    <property type="entry name" value="Spore Coat Polysaccharide Biosynthesis Protein SpsA, Chain A"/>
    <property type="match status" value="1"/>
</dbReference>
<keyword evidence="3" id="KW-1185">Reference proteome</keyword>
<comment type="caution">
    <text evidence="2">The sequence shown here is derived from an EMBL/GenBank/DDBJ whole genome shotgun (WGS) entry which is preliminary data.</text>
</comment>
<accession>A0ABX1CIY0</accession>
<gene>
    <name evidence="2" type="ORF">HBH26_04895</name>
</gene>
<proteinExistence type="predicted"/>
<dbReference type="SUPFAM" id="SSF53448">
    <property type="entry name" value="Nucleotide-diphospho-sugar transferases"/>
    <property type="match status" value="1"/>
</dbReference>
<dbReference type="PANTHER" id="PTHR48090">
    <property type="entry name" value="UNDECAPRENYL-PHOSPHATE 4-DEOXY-4-FORMAMIDO-L-ARABINOSE TRANSFERASE-RELATED"/>
    <property type="match status" value="1"/>
</dbReference>
<dbReference type="RefSeq" id="WP_168133451.1">
    <property type="nucleotide sequence ID" value="NZ_JAAVJH010000002.1"/>
</dbReference>
<sequence>MLEPASLAGWGTLAVLAVPTLTFVAECAVALAPSRPPLASPSPPPFAVLIPAHDEAAGIAATVTAARAQLRRGDRMLVVADNCTDATAHEALAAGAAVCVRSDPARRGKGYALDAGRAALSPDPPAVVVVLDADCLPEAGALAAVAAAAAEHRAAVQGLYLLTGRHDDAARSRLSTFAFLVKNLVRQRALARVGAPVLLQGTGMGFPWATFAAAPLGGSAIVEDMELGLELARAGTPVRFLEQAIFRSAAGPTHALPAQRTRWEHGSLGAAWRHLPRLAAATVRGRRALAPLVLDLTVPPLALLVLMLVAHAILFLVAGTEPGGWSAGLLAALTGAVLVVWHCFGRGVLPAAALLRVPMYLLWKVPVYTRFVGSRQRAWVRTERG</sequence>
<dbReference type="EMBL" id="JAAVJH010000002">
    <property type="protein sequence ID" value="NJR77954.1"/>
    <property type="molecule type" value="Genomic_DNA"/>
</dbReference>
<keyword evidence="1" id="KW-1133">Transmembrane helix</keyword>
<evidence type="ECO:0000313" key="3">
    <source>
        <dbReference type="Proteomes" id="UP000732399"/>
    </source>
</evidence>
<dbReference type="PANTHER" id="PTHR48090:SF6">
    <property type="entry name" value="SLR5056 PROTEIN"/>
    <property type="match status" value="1"/>
</dbReference>
<dbReference type="Pfam" id="PF13641">
    <property type="entry name" value="Glyco_tranf_2_3"/>
    <property type="match status" value="1"/>
</dbReference>
<name>A0ABX1CIY0_9SPHN</name>
<keyword evidence="1" id="KW-0812">Transmembrane</keyword>
<organism evidence="2 3">
    <name type="scientific">Sphingomonas corticis</name>
    <dbReference type="NCBI Taxonomy" id="2722791"/>
    <lineage>
        <taxon>Bacteria</taxon>
        <taxon>Pseudomonadati</taxon>
        <taxon>Pseudomonadota</taxon>
        <taxon>Alphaproteobacteria</taxon>
        <taxon>Sphingomonadales</taxon>
        <taxon>Sphingomonadaceae</taxon>
        <taxon>Sphingomonas</taxon>
    </lineage>
</organism>
<feature type="transmembrane region" description="Helical" evidence="1">
    <location>
        <begin position="292"/>
        <end position="318"/>
    </location>
</feature>
<reference evidence="2 3" key="1">
    <citation type="submission" date="2020-03" db="EMBL/GenBank/DDBJ databases">
        <authorList>
            <person name="Wang L."/>
            <person name="He N."/>
            <person name="Li Y."/>
            <person name="Fang Y."/>
            <person name="Zhang F."/>
        </authorList>
    </citation>
    <scope>NUCLEOTIDE SEQUENCE [LARGE SCALE GENOMIC DNA]</scope>
    <source>
        <strain evidence="2 3">36D10-4-7</strain>
    </source>
</reference>